<evidence type="ECO:0000256" key="12">
    <source>
        <dbReference type="ARBA" id="ARBA00023136"/>
    </source>
</evidence>
<dbReference type="GO" id="GO:0005272">
    <property type="term" value="F:sodium channel activity"/>
    <property type="evidence" value="ECO:0007669"/>
    <property type="project" value="UniProtKB-KW"/>
</dbReference>
<name>A0AA47P302_MERPO</name>
<dbReference type="GO" id="GO:0001518">
    <property type="term" value="C:voltage-gated sodium channel complex"/>
    <property type="evidence" value="ECO:0007669"/>
    <property type="project" value="InterPro"/>
</dbReference>
<evidence type="ECO:0000256" key="6">
    <source>
        <dbReference type="ARBA" id="ARBA00022692"/>
    </source>
</evidence>
<gene>
    <name evidence="23" type="primary">Scn3b</name>
    <name evidence="23" type="ORF">N1851_014173</name>
</gene>
<keyword evidence="15" id="KW-0739">Sodium transport</keyword>
<dbReference type="PANTHER" id="PTHR10546">
    <property type="entry name" value="SODIUM CHANNEL SUBUNIT BETA-1 AND 3"/>
    <property type="match status" value="1"/>
</dbReference>
<dbReference type="InterPro" id="IPR027098">
    <property type="entry name" value="Na_channel_b1/b3"/>
</dbReference>
<evidence type="ECO:0000256" key="16">
    <source>
        <dbReference type="ARBA" id="ARBA00023303"/>
    </source>
</evidence>
<keyword evidence="7" id="KW-0732">Signal</keyword>
<keyword evidence="24" id="KW-1185">Reference proteome</keyword>
<accession>A0AA47P302</accession>
<dbReference type="PANTHER" id="PTHR10546:SF1">
    <property type="entry name" value="SODIUM CHANNEL SUBUNIT BETA-3"/>
    <property type="match status" value="1"/>
</dbReference>
<feature type="transmembrane region" description="Helical" evidence="21">
    <location>
        <begin position="283"/>
        <end position="304"/>
    </location>
</feature>
<dbReference type="SUPFAM" id="SSF48726">
    <property type="entry name" value="Immunoglobulin"/>
    <property type="match status" value="1"/>
</dbReference>
<dbReference type="InterPro" id="IPR007110">
    <property type="entry name" value="Ig-like_dom"/>
</dbReference>
<dbReference type="GO" id="GO:0019871">
    <property type="term" value="F:sodium channel inhibitor activity"/>
    <property type="evidence" value="ECO:0007669"/>
    <property type="project" value="TreeGrafter"/>
</dbReference>
<keyword evidence="6 21" id="KW-0812">Transmembrane</keyword>
<reference evidence="23" key="1">
    <citation type="journal article" date="2023" name="Front. Mar. Sci.">
        <title>A new Merluccius polli reference genome to investigate the effects of global change in West African waters.</title>
        <authorList>
            <person name="Mateo J.L."/>
            <person name="Blanco-Fernandez C."/>
            <person name="Garcia-Vazquez E."/>
            <person name="Machado-Schiaffino G."/>
        </authorList>
    </citation>
    <scope>NUCLEOTIDE SEQUENCE</scope>
    <source>
        <strain evidence="23">C29</strain>
        <tissue evidence="23">Fin</tissue>
    </source>
</reference>
<dbReference type="InterPro" id="IPR003599">
    <property type="entry name" value="Ig_sub"/>
</dbReference>
<dbReference type="GO" id="GO:0086005">
    <property type="term" value="P:ventricular cardiac muscle cell action potential"/>
    <property type="evidence" value="ECO:0007669"/>
    <property type="project" value="TreeGrafter"/>
</dbReference>
<evidence type="ECO:0000256" key="8">
    <source>
        <dbReference type="ARBA" id="ARBA00022882"/>
    </source>
</evidence>
<dbReference type="EMBL" id="JAOPHQ010002570">
    <property type="protein sequence ID" value="KAK0146510.1"/>
    <property type="molecule type" value="Genomic_DNA"/>
</dbReference>
<feature type="domain" description="Ig-like" evidence="22">
    <location>
        <begin position="145"/>
        <end position="259"/>
    </location>
</feature>
<sequence>MRTAALRAVSGAKWAAAAAAAALNDWDGTGPSSPAAEPETYRPSKHGIQTRLRFLKLLSHPALALVLKTFPDHHHHQHHHHHIQHHHHPELLALIPARPEVTSGKDPDGTPPQLETLGVATMRGPLSTRLHTLLLFTCVARLGHPVCVDIPSETEAVLGRAMKLTCIACMTREEVKASTQVDWFYLSNNDTLPIPIYQYTNGRPTEVEGPWEKRLMWNGSSDLQDVSIWILNVTLNDSGTYRCNVFRQFEFENYTPSVQKTKVIELKVNPKAKDDPTALYSEVMMYVLLVGLTMWLLVEMVYCYRKISRATDHTQDPATNYLAIPSEQKDNPAEAVTE</sequence>
<comment type="caution">
    <text evidence="23">The sequence shown here is derived from an EMBL/GenBank/DDBJ whole genome shotgun (WGS) entry which is preliminary data.</text>
</comment>
<keyword evidence="14" id="KW-0325">Glycoprotein</keyword>
<protein>
    <recommendedName>
        <fullName evidence="18">Sodium channel regulatory subunit beta-3</fullName>
    </recommendedName>
</protein>
<proteinExistence type="inferred from homology"/>
<evidence type="ECO:0000256" key="20">
    <source>
        <dbReference type="SAM" id="MobiDB-lite"/>
    </source>
</evidence>
<evidence type="ECO:0000256" key="17">
    <source>
        <dbReference type="ARBA" id="ARBA00023319"/>
    </source>
</evidence>
<evidence type="ECO:0000256" key="9">
    <source>
        <dbReference type="ARBA" id="ARBA00022989"/>
    </source>
</evidence>
<comment type="subcellular location">
    <subcellularLocation>
        <location evidence="1">Cell membrane</location>
        <topology evidence="1">Single-pass type I membrane protein</topology>
    </subcellularLocation>
</comment>
<keyword evidence="3" id="KW-0813">Transport</keyword>
<evidence type="ECO:0000256" key="19">
    <source>
        <dbReference type="ARBA" id="ARBA00049669"/>
    </source>
</evidence>
<keyword evidence="10" id="KW-0915">Sodium</keyword>
<feature type="region of interest" description="Disordered" evidence="20">
    <location>
        <begin position="25"/>
        <end position="44"/>
    </location>
</feature>
<keyword evidence="8" id="KW-0851">Voltage-gated channel</keyword>
<dbReference type="Proteomes" id="UP001174136">
    <property type="component" value="Unassembled WGS sequence"/>
</dbReference>
<keyword evidence="17" id="KW-0393">Immunoglobulin domain</keyword>
<evidence type="ECO:0000256" key="3">
    <source>
        <dbReference type="ARBA" id="ARBA00022448"/>
    </source>
</evidence>
<evidence type="ECO:0000256" key="14">
    <source>
        <dbReference type="ARBA" id="ARBA00023180"/>
    </source>
</evidence>
<dbReference type="PROSITE" id="PS50835">
    <property type="entry name" value="IG_LIKE"/>
    <property type="match status" value="1"/>
</dbReference>
<dbReference type="Gene3D" id="2.60.40.10">
    <property type="entry name" value="Immunoglobulins"/>
    <property type="match status" value="1"/>
</dbReference>
<evidence type="ECO:0000313" key="23">
    <source>
        <dbReference type="EMBL" id="KAK0146510.1"/>
    </source>
</evidence>
<dbReference type="Pfam" id="PF07686">
    <property type="entry name" value="V-set"/>
    <property type="match status" value="1"/>
</dbReference>
<dbReference type="GO" id="GO:0044325">
    <property type="term" value="F:transmembrane transporter binding"/>
    <property type="evidence" value="ECO:0007669"/>
    <property type="project" value="TreeGrafter"/>
</dbReference>
<dbReference type="InterPro" id="IPR013106">
    <property type="entry name" value="Ig_V-set"/>
</dbReference>
<dbReference type="SMART" id="SM00409">
    <property type="entry name" value="IG"/>
    <property type="match status" value="1"/>
</dbReference>
<keyword evidence="4" id="KW-0894">Sodium channel</keyword>
<keyword evidence="12 21" id="KW-0472">Membrane</keyword>
<comment type="similarity">
    <text evidence="2">Belongs to the sodium channel auxiliary subunit SCN3B (TC 8.A.17) family.</text>
</comment>
<dbReference type="FunFam" id="2.60.40.10:FF:000375">
    <property type="entry name" value="Sodium channel beta 1 subunit"/>
    <property type="match status" value="1"/>
</dbReference>
<evidence type="ECO:0000256" key="13">
    <source>
        <dbReference type="ARBA" id="ARBA00023157"/>
    </source>
</evidence>
<keyword evidence="11" id="KW-0406">Ion transport</keyword>
<keyword evidence="13" id="KW-1015">Disulfide bond</keyword>
<evidence type="ECO:0000259" key="22">
    <source>
        <dbReference type="PROSITE" id="PS50835"/>
    </source>
</evidence>
<evidence type="ECO:0000313" key="24">
    <source>
        <dbReference type="Proteomes" id="UP001174136"/>
    </source>
</evidence>
<dbReference type="InterPro" id="IPR013783">
    <property type="entry name" value="Ig-like_fold"/>
</dbReference>
<evidence type="ECO:0000256" key="10">
    <source>
        <dbReference type="ARBA" id="ARBA00023053"/>
    </source>
</evidence>
<comment type="subunit">
    <text evidence="19">A voltage-gated sodium (Nav) channel consists of an ion-conducting pore-forming alpha subunit functional on its own that is regulated by one or more beta subunits. Forms homodimers and homotrimers. SCN3B is non-covalently associated with alpha subunits and induces the formation of alpha subunit oligomers, including trimers. Interacts with SCN5A/Nav1.5; regulatory subunit of SCN5A/Nav1.5. Interacts with SCN7A/Nav2.1; probable regulatory subunit of SCN7A/Nav2.1. Interacts with SCN10A; regulatory subunit of SCN10A/Nav1.8. Interacts with NFASC; probably involved in targeting the sodium channels to the nodes of Ranvier.</text>
</comment>
<evidence type="ECO:0000256" key="11">
    <source>
        <dbReference type="ARBA" id="ARBA00023065"/>
    </source>
</evidence>
<evidence type="ECO:0000256" key="1">
    <source>
        <dbReference type="ARBA" id="ARBA00004251"/>
    </source>
</evidence>
<evidence type="ECO:0000256" key="5">
    <source>
        <dbReference type="ARBA" id="ARBA00022475"/>
    </source>
</evidence>
<evidence type="ECO:0000256" key="18">
    <source>
        <dbReference type="ARBA" id="ARBA00044530"/>
    </source>
</evidence>
<keyword evidence="16 23" id="KW-0407">Ion channel</keyword>
<dbReference type="AlphaFoldDB" id="A0AA47P302"/>
<keyword evidence="5" id="KW-1003">Cell membrane</keyword>
<evidence type="ECO:0000256" key="21">
    <source>
        <dbReference type="SAM" id="Phobius"/>
    </source>
</evidence>
<evidence type="ECO:0000256" key="4">
    <source>
        <dbReference type="ARBA" id="ARBA00022461"/>
    </source>
</evidence>
<evidence type="ECO:0000256" key="7">
    <source>
        <dbReference type="ARBA" id="ARBA00022729"/>
    </source>
</evidence>
<evidence type="ECO:0000256" key="2">
    <source>
        <dbReference type="ARBA" id="ARBA00010404"/>
    </source>
</evidence>
<evidence type="ECO:0000256" key="15">
    <source>
        <dbReference type="ARBA" id="ARBA00023201"/>
    </source>
</evidence>
<dbReference type="InterPro" id="IPR036179">
    <property type="entry name" value="Ig-like_dom_sf"/>
</dbReference>
<dbReference type="GO" id="GO:0086091">
    <property type="term" value="P:regulation of heart rate by cardiac conduction"/>
    <property type="evidence" value="ECO:0007669"/>
    <property type="project" value="TreeGrafter"/>
</dbReference>
<organism evidence="23 24">
    <name type="scientific">Merluccius polli</name>
    <name type="common">Benguela hake</name>
    <name type="synonym">Merluccius cadenati</name>
    <dbReference type="NCBI Taxonomy" id="89951"/>
    <lineage>
        <taxon>Eukaryota</taxon>
        <taxon>Metazoa</taxon>
        <taxon>Chordata</taxon>
        <taxon>Craniata</taxon>
        <taxon>Vertebrata</taxon>
        <taxon>Euteleostomi</taxon>
        <taxon>Actinopterygii</taxon>
        <taxon>Neopterygii</taxon>
        <taxon>Teleostei</taxon>
        <taxon>Neoteleostei</taxon>
        <taxon>Acanthomorphata</taxon>
        <taxon>Zeiogadaria</taxon>
        <taxon>Gadariae</taxon>
        <taxon>Gadiformes</taxon>
        <taxon>Gadoidei</taxon>
        <taxon>Merlucciidae</taxon>
        <taxon>Merluccius</taxon>
    </lineage>
</organism>
<keyword evidence="9 21" id="KW-1133">Transmembrane helix</keyword>